<comment type="caution">
    <text evidence="1">The sequence shown here is derived from an EMBL/GenBank/DDBJ whole genome shotgun (WGS) entry which is preliminary data.</text>
</comment>
<organism evidence="1 2">
    <name type="scientific">Phytophthora nicotianae P1976</name>
    <dbReference type="NCBI Taxonomy" id="1317066"/>
    <lineage>
        <taxon>Eukaryota</taxon>
        <taxon>Sar</taxon>
        <taxon>Stramenopiles</taxon>
        <taxon>Oomycota</taxon>
        <taxon>Peronosporomycetes</taxon>
        <taxon>Peronosporales</taxon>
        <taxon>Peronosporaceae</taxon>
        <taxon>Phytophthora</taxon>
    </lineage>
</organism>
<dbReference type="Proteomes" id="UP000028582">
    <property type="component" value="Unassembled WGS sequence"/>
</dbReference>
<protein>
    <submittedName>
        <fullName evidence="1">Uncharacterized protein</fullName>
    </submittedName>
</protein>
<sequence length="75" mass="7895">MLMSVLLLRPTRTKLLSSWLPSLLSPAVVRVSPSRAATASLFVSSTLTTSSSLAALPSRCRCTTSLTSTPTRTAS</sequence>
<evidence type="ECO:0000313" key="1">
    <source>
        <dbReference type="EMBL" id="ETO81852.1"/>
    </source>
</evidence>
<gene>
    <name evidence="1" type="ORF">F444_03922</name>
</gene>
<proteinExistence type="predicted"/>
<accession>A0A081ASJ1</accession>
<name>A0A081ASJ1_PHYNI</name>
<reference evidence="1 2" key="1">
    <citation type="submission" date="2013-11" db="EMBL/GenBank/DDBJ databases">
        <title>The Genome Sequence of Phytophthora parasitica P1976.</title>
        <authorList>
            <consortium name="The Broad Institute Genomics Platform"/>
            <person name="Russ C."/>
            <person name="Tyler B."/>
            <person name="Panabieres F."/>
            <person name="Shan W."/>
            <person name="Tripathy S."/>
            <person name="Grunwald N."/>
            <person name="Machado M."/>
            <person name="Johnson C.S."/>
            <person name="Walker B."/>
            <person name="Young S."/>
            <person name="Zeng Q."/>
            <person name="Gargeya S."/>
            <person name="Fitzgerald M."/>
            <person name="Haas B."/>
            <person name="Abouelleil A."/>
            <person name="Allen A.W."/>
            <person name="Alvarado L."/>
            <person name="Arachchi H.M."/>
            <person name="Berlin A.M."/>
            <person name="Chapman S.B."/>
            <person name="Gainer-Dewar J."/>
            <person name="Goldberg J."/>
            <person name="Griggs A."/>
            <person name="Gujja S."/>
            <person name="Hansen M."/>
            <person name="Howarth C."/>
            <person name="Imamovic A."/>
            <person name="Ireland A."/>
            <person name="Larimer J."/>
            <person name="McCowan C."/>
            <person name="Murphy C."/>
            <person name="Pearson M."/>
            <person name="Poon T.W."/>
            <person name="Priest M."/>
            <person name="Roberts A."/>
            <person name="Saif S."/>
            <person name="Shea T."/>
            <person name="Sisk P."/>
            <person name="Sykes S."/>
            <person name="Wortman J."/>
            <person name="Nusbaum C."/>
            <person name="Birren B."/>
        </authorList>
    </citation>
    <scope>NUCLEOTIDE SEQUENCE [LARGE SCALE GENOMIC DNA]</scope>
    <source>
        <strain evidence="1 2">P1976</strain>
    </source>
</reference>
<dbReference type="AlphaFoldDB" id="A0A081ASJ1"/>
<dbReference type="EMBL" id="ANJA01000788">
    <property type="protein sequence ID" value="ETO81852.1"/>
    <property type="molecule type" value="Genomic_DNA"/>
</dbReference>
<evidence type="ECO:0000313" key="2">
    <source>
        <dbReference type="Proteomes" id="UP000028582"/>
    </source>
</evidence>